<keyword evidence="2 4" id="KW-0521">NADP</keyword>
<dbReference type="AlphaFoldDB" id="A0A6A5XFP0"/>
<dbReference type="SUPFAM" id="SSF48179">
    <property type="entry name" value="6-phosphogluconate dehydrogenase C-terminal domain-like"/>
    <property type="match status" value="1"/>
</dbReference>
<evidence type="ECO:0000256" key="5">
    <source>
        <dbReference type="SAM" id="Phobius"/>
    </source>
</evidence>
<feature type="domain" description="Ketopantoate reductase N-terminal" evidence="6">
    <location>
        <begin position="14"/>
        <end position="165"/>
    </location>
</feature>
<keyword evidence="5" id="KW-0472">Membrane</keyword>
<dbReference type="InterPro" id="IPR036291">
    <property type="entry name" value="NAD(P)-bd_dom_sf"/>
</dbReference>
<dbReference type="FunFam" id="1.10.1040.10:FF:000017">
    <property type="entry name" value="2-dehydropantoate 2-reductase"/>
    <property type="match status" value="1"/>
</dbReference>
<keyword evidence="9" id="KW-1185">Reference proteome</keyword>
<evidence type="ECO:0000259" key="7">
    <source>
        <dbReference type="Pfam" id="PF08546"/>
    </source>
</evidence>
<gene>
    <name evidence="8" type="ORF">BU24DRAFT_425785</name>
</gene>
<dbReference type="InterPro" id="IPR013328">
    <property type="entry name" value="6PGD_dom2"/>
</dbReference>
<dbReference type="GeneID" id="54286220"/>
<name>A0A6A5XFP0_9PLEO</name>
<dbReference type="Pfam" id="PF08546">
    <property type="entry name" value="ApbA_C"/>
    <property type="match status" value="1"/>
</dbReference>
<feature type="domain" description="Ketopantoate reductase C-terminal" evidence="7">
    <location>
        <begin position="192"/>
        <end position="318"/>
    </location>
</feature>
<dbReference type="OrthoDB" id="3609at2759"/>
<sequence length="328" mass="35756">MSSPDSSTSKPRVLLFGAGSIGTVYLYLLSKVATVTAVCRSNYDVVKEKGFIINSAIFGDDIHFQPAVVRNCTEAATSSSEPFDYIVVCSKVFPNTIPDIIKPAVTPNHTTIVLIQNGIGIEDEYVEAFPTNPIISTVVYMPVAQRPAGVITHGDIELLEVGNYPSTSNSPQAANFTKLIESAGGTAKLYDDIQFKRWFKVILNVAWNPVCALSLSTDVDFMLSSPNATDFVLDVMLEVADVAAAYGHQFSKEDVQFQLDRAKVRIQSKKGIEPSMLQDVKEGRKMEVEAIVGNVLKKAKAKGVRCDRVATIYFLANALDAHVNPRDS</sequence>
<dbReference type="RefSeq" id="XP_033380297.1">
    <property type="nucleotide sequence ID" value="XM_033528823.1"/>
</dbReference>
<dbReference type="EC" id="1.1.1.169" evidence="4"/>
<dbReference type="NCBIfam" id="TIGR00745">
    <property type="entry name" value="apbA_panE"/>
    <property type="match status" value="1"/>
</dbReference>
<evidence type="ECO:0000256" key="2">
    <source>
        <dbReference type="ARBA" id="ARBA00022857"/>
    </source>
</evidence>
<keyword evidence="5" id="KW-1133">Transmembrane helix</keyword>
<dbReference type="GO" id="GO:0008677">
    <property type="term" value="F:2-dehydropantoate 2-reductase activity"/>
    <property type="evidence" value="ECO:0007669"/>
    <property type="project" value="UniProtKB-EC"/>
</dbReference>
<dbReference type="Gene3D" id="3.40.50.720">
    <property type="entry name" value="NAD(P)-binding Rossmann-like Domain"/>
    <property type="match status" value="1"/>
</dbReference>
<dbReference type="InterPro" id="IPR051402">
    <property type="entry name" value="KPR-Related"/>
</dbReference>
<dbReference type="InterPro" id="IPR008927">
    <property type="entry name" value="6-PGluconate_DH-like_C_sf"/>
</dbReference>
<dbReference type="InterPro" id="IPR013332">
    <property type="entry name" value="KPR_N"/>
</dbReference>
<evidence type="ECO:0000259" key="6">
    <source>
        <dbReference type="Pfam" id="PF02558"/>
    </source>
</evidence>
<organism evidence="8 9">
    <name type="scientific">Aaosphaeria arxii CBS 175.79</name>
    <dbReference type="NCBI Taxonomy" id="1450172"/>
    <lineage>
        <taxon>Eukaryota</taxon>
        <taxon>Fungi</taxon>
        <taxon>Dikarya</taxon>
        <taxon>Ascomycota</taxon>
        <taxon>Pezizomycotina</taxon>
        <taxon>Dothideomycetes</taxon>
        <taxon>Pleosporomycetidae</taxon>
        <taxon>Pleosporales</taxon>
        <taxon>Pleosporales incertae sedis</taxon>
        <taxon>Aaosphaeria</taxon>
    </lineage>
</organism>
<dbReference type="Gene3D" id="1.10.1040.10">
    <property type="entry name" value="N-(1-d-carboxylethyl)-l-norvaline Dehydrogenase, domain 2"/>
    <property type="match status" value="1"/>
</dbReference>
<dbReference type="InterPro" id="IPR003710">
    <property type="entry name" value="ApbA"/>
</dbReference>
<dbReference type="PANTHER" id="PTHR21708">
    <property type="entry name" value="PROBABLE 2-DEHYDROPANTOATE 2-REDUCTASE"/>
    <property type="match status" value="1"/>
</dbReference>
<comment type="catalytic activity">
    <reaction evidence="4">
        <text>(R)-pantoate + NADP(+) = 2-dehydropantoate + NADPH + H(+)</text>
        <dbReference type="Rhea" id="RHEA:16233"/>
        <dbReference type="ChEBI" id="CHEBI:11561"/>
        <dbReference type="ChEBI" id="CHEBI:15378"/>
        <dbReference type="ChEBI" id="CHEBI:15980"/>
        <dbReference type="ChEBI" id="CHEBI:57783"/>
        <dbReference type="ChEBI" id="CHEBI:58349"/>
        <dbReference type="EC" id="1.1.1.169"/>
    </reaction>
</comment>
<reference evidence="8" key="1">
    <citation type="journal article" date="2020" name="Stud. Mycol.">
        <title>101 Dothideomycetes genomes: a test case for predicting lifestyles and emergence of pathogens.</title>
        <authorList>
            <person name="Haridas S."/>
            <person name="Albert R."/>
            <person name="Binder M."/>
            <person name="Bloem J."/>
            <person name="Labutti K."/>
            <person name="Salamov A."/>
            <person name="Andreopoulos B."/>
            <person name="Baker S."/>
            <person name="Barry K."/>
            <person name="Bills G."/>
            <person name="Bluhm B."/>
            <person name="Cannon C."/>
            <person name="Castanera R."/>
            <person name="Culley D."/>
            <person name="Daum C."/>
            <person name="Ezra D."/>
            <person name="Gonzalez J."/>
            <person name="Henrissat B."/>
            <person name="Kuo A."/>
            <person name="Liang C."/>
            <person name="Lipzen A."/>
            <person name="Lutzoni F."/>
            <person name="Magnuson J."/>
            <person name="Mondo S."/>
            <person name="Nolan M."/>
            <person name="Ohm R."/>
            <person name="Pangilinan J."/>
            <person name="Park H.-J."/>
            <person name="Ramirez L."/>
            <person name="Alfaro M."/>
            <person name="Sun H."/>
            <person name="Tritt A."/>
            <person name="Yoshinaga Y."/>
            <person name="Zwiers L.-H."/>
            <person name="Turgeon B."/>
            <person name="Goodwin S."/>
            <person name="Spatafora J."/>
            <person name="Crous P."/>
            <person name="Grigoriev I."/>
        </authorList>
    </citation>
    <scope>NUCLEOTIDE SEQUENCE</scope>
    <source>
        <strain evidence="8">CBS 175.79</strain>
    </source>
</reference>
<dbReference type="InterPro" id="IPR013752">
    <property type="entry name" value="KPA_reductase"/>
</dbReference>
<dbReference type="SUPFAM" id="SSF51735">
    <property type="entry name" value="NAD(P)-binding Rossmann-fold domains"/>
    <property type="match status" value="1"/>
</dbReference>
<dbReference type="GO" id="GO:0015940">
    <property type="term" value="P:pantothenate biosynthetic process"/>
    <property type="evidence" value="ECO:0007669"/>
    <property type="project" value="InterPro"/>
</dbReference>
<evidence type="ECO:0000256" key="4">
    <source>
        <dbReference type="RuleBase" id="RU362068"/>
    </source>
</evidence>
<evidence type="ECO:0000256" key="1">
    <source>
        <dbReference type="ARBA" id="ARBA00007870"/>
    </source>
</evidence>
<comment type="similarity">
    <text evidence="1 4">Belongs to the ketopantoate reductase family.</text>
</comment>
<evidence type="ECO:0000313" key="9">
    <source>
        <dbReference type="Proteomes" id="UP000799778"/>
    </source>
</evidence>
<evidence type="ECO:0000256" key="3">
    <source>
        <dbReference type="ARBA" id="ARBA00023002"/>
    </source>
</evidence>
<dbReference type="Pfam" id="PF02558">
    <property type="entry name" value="ApbA"/>
    <property type="match status" value="1"/>
</dbReference>
<keyword evidence="5" id="KW-0812">Transmembrane</keyword>
<proteinExistence type="inferred from homology"/>
<dbReference type="EMBL" id="ML978073">
    <property type="protein sequence ID" value="KAF2011958.1"/>
    <property type="molecule type" value="Genomic_DNA"/>
</dbReference>
<keyword evidence="3 4" id="KW-0560">Oxidoreductase</keyword>
<feature type="transmembrane region" description="Helical" evidence="5">
    <location>
        <begin position="12"/>
        <end position="30"/>
    </location>
</feature>
<evidence type="ECO:0000313" key="8">
    <source>
        <dbReference type="EMBL" id="KAF2011958.1"/>
    </source>
</evidence>
<comment type="function">
    <text evidence="4">Catalyzes the NADPH-dependent reduction of ketopantoate into pantoic acid.</text>
</comment>
<accession>A0A6A5XFP0</accession>
<dbReference type="PANTHER" id="PTHR21708:SF30">
    <property type="entry name" value="2-DEHYDROPANTOATE 2-REDUCTASE-RELATED"/>
    <property type="match status" value="1"/>
</dbReference>
<dbReference type="Proteomes" id="UP000799778">
    <property type="component" value="Unassembled WGS sequence"/>
</dbReference>
<protein>
    <recommendedName>
        <fullName evidence="4">2-dehydropantoate 2-reductase</fullName>
        <ecNumber evidence="4">1.1.1.169</ecNumber>
    </recommendedName>
    <alternativeName>
        <fullName evidence="4">Ketopantoate reductase</fullName>
    </alternativeName>
</protein>
<dbReference type="GO" id="GO:0005737">
    <property type="term" value="C:cytoplasm"/>
    <property type="evidence" value="ECO:0007669"/>
    <property type="project" value="TreeGrafter"/>
</dbReference>